<gene>
    <name evidence="1" type="ORF">ACFPT7_05370</name>
</gene>
<proteinExistence type="predicted"/>
<reference evidence="2" key="1">
    <citation type="journal article" date="2019" name="Int. J. Syst. Evol. Microbiol.">
        <title>The Global Catalogue of Microorganisms (GCM) 10K type strain sequencing project: providing services to taxonomists for standard genome sequencing and annotation.</title>
        <authorList>
            <consortium name="The Broad Institute Genomics Platform"/>
            <consortium name="The Broad Institute Genome Sequencing Center for Infectious Disease"/>
            <person name="Wu L."/>
            <person name="Ma J."/>
        </authorList>
    </citation>
    <scope>NUCLEOTIDE SEQUENCE [LARGE SCALE GENOMIC DNA]</scope>
    <source>
        <strain evidence="2">JCM 4087</strain>
    </source>
</reference>
<dbReference type="RefSeq" id="WP_263337249.1">
    <property type="nucleotide sequence ID" value="NZ_JAGSYH010000004.1"/>
</dbReference>
<name>A0ABW1EEE2_9BACT</name>
<evidence type="ECO:0000313" key="1">
    <source>
        <dbReference type="EMBL" id="MFC5861713.1"/>
    </source>
</evidence>
<comment type="caution">
    <text evidence="1">The sequence shown here is derived from an EMBL/GenBank/DDBJ whole genome shotgun (WGS) entry which is preliminary data.</text>
</comment>
<dbReference type="EMBL" id="JBHSPH010000002">
    <property type="protein sequence ID" value="MFC5861713.1"/>
    <property type="molecule type" value="Genomic_DNA"/>
</dbReference>
<protein>
    <submittedName>
        <fullName evidence="1">Uncharacterized protein</fullName>
    </submittedName>
</protein>
<organism evidence="1 2">
    <name type="scientific">Acidicapsa dinghuensis</name>
    <dbReference type="NCBI Taxonomy" id="2218256"/>
    <lineage>
        <taxon>Bacteria</taxon>
        <taxon>Pseudomonadati</taxon>
        <taxon>Acidobacteriota</taxon>
        <taxon>Terriglobia</taxon>
        <taxon>Terriglobales</taxon>
        <taxon>Acidobacteriaceae</taxon>
        <taxon>Acidicapsa</taxon>
    </lineage>
</organism>
<accession>A0ABW1EEE2</accession>
<evidence type="ECO:0000313" key="2">
    <source>
        <dbReference type="Proteomes" id="UP001596091"/>
    </source>
</evidence>
<dbReference type="Proteomes" id="UP001596091">
    <property type="component" value="Unassembled WGS sequence"/>
</dbReference>
<sequence>MQYSLGKMSAYKMFNWRDHAASSVDQAIVAFLELGEAIATRWIQTAKGVLLLQMVPDNSESGAIYVFDRQREQWYMLSFDGCEDQFTSEKFDRAFSEYGLFRLVEQPGLLLTEFQPATA</sequence>
<keyword evidence="2" id="KW-1185">Reference proteome</keyword>